<keyword evidence="1" id="KW-0732">Signal</keyword>
<dbReference type="EMBL" id="BAABRV010000010">
    <property type="protein sequence ID" value="GAA5534836.1"/>
    <property type="molecule type" value="Genomic_DNA"/>
</dbReference>
<feature type="signal peptide" evidence="1">
    <location>
        <begin position="1"/>
        <end position="18"/>
    </location>
</feature>
<reference evidence="2 3" key="1">
    <citation type="submission" date="2024-02" db="EMBL/GenBank/DDBJ databases">
        <title>Deinococcus aluminii NBRC 112889.</title>
        <authorList>
            <person name="Ichikawa N."/>
            <person name="Katano-Makiyama Y."/>
            <person name="Hidaka K."/>
        </authorList>
    </citation>
    <scope>NUCLEOTIDE SEQUENCE [LARGE SCALE GENOMIC DNA]</scope>
    <source>
        <strain evidence="2 3">NBRC 112889</strain>
    </source>
</reference>
<feature type="chain" id="PRO_5045203865" description="Lipoprotein" evidence="1">
    <location>
        <begin position="19"/>
        <end position="353"/>
    </location>
</feature>
<evidence type="ECO:0008006" key="4">
    <source>
        <dbReference type="Google" id="ProtNLM"/>
    </source>
</evidence>
<proteinExistence type="predicted"/>
<dbReference type="RefSeq" id="WP_011530910.1">
    <property type="nucleotide sequence ID" value="NZ_BAABRV010000010.1"/>
</dbReference>
<gene>
    <name evidence="2" type="ORF">Dalu01_03250</name>
</gene>
<keyword evidence="3" id="KW-1185">Reference proteome</keyword>
<evidence type="ECO:0000313" key="3">
    <source>
        <dbReference type="Proteomes" id="UP001404956"/>
    </source>
</evidence>
<evidence type="ECO:0000256" key="1">
    <source>
        <dbReference type="SAM" id="SignalP"/>
    </source>
</evidence>
<evidence type="ECO:0000313" key="2">
    <source>
        <dbReference type="EMBL" id="GAA5534836.1"/>
    </source>
</evidence>
<name>A0ABP9XJQ1_9DEIO</name>
<protein>
    <recommendedName>
        <fullName evidence="4">Lipoprotein</fullName>
    </recommendedName>
</protein>
<sequence length="353" mass="37733">MRRTFVLPAAIALSAVLAACNSTNTPQSTQNDATLTAEQLQIDSNVPANIQQEMRDWYASLPADTKEGITKNPLIMFTASDGKTYSSSAQSEVRSGKLVQEGSNAFIRFSDGSPDQGYVKTPLSTTGISPLNYSCNATNGPYYRSWSLTGYSGIYSIMNIQSATLPSLINGNYVSAYSYLGGQVQGQSDVDAGIVYLNGKVRVFKTDANGYDDTYAQDLRLNTNYPTRLTVSGSGTYVLRVDRPDTGGSAVLVNVTGAGANFAGTGMYLKRMASIASKGLAGYTGGTKFQAKSLTIHTESKLATYTNGTYNYQYWNTASIDTGGCKWPNSTIVQVTSGGATSNNFTADIDMTR</sequence>
<dbReference type="PROSITE" id="PS51257">
    <property type="entry name" value="PROKAR_LIPOPROTEIN"/>
    <property type="match status" value="1"/>
</dbReference>
<accession>A0ABP9XJQ1</accession>
<organism evidence="2 3">
    <name type="scientific">Deinococcus aluminii</name>
    <dbReference type="NCBI Taxonomy" id="1656885"/>
    <lineage>
        <taxon>Bacteria</taxon>
        <taxon>Thermotogati</taxon>
        <taxon>Deinococcota</taxon>
        <taxon>Deinococci</taxon>
        <taxon>Deinococcales</taxon>
        <taxon>Deinococcaceae</taxon>
        <taxon>Deinococcus</taxon>
    </lineage>
</organism>
<comment type="caution">
    <text evidence="2">The sequence shown here is derived from an EMBL/GenBank/DDBJ whole genome shotgun (WGS) entry which is preliminary data.</text>
</comment>
<dbReference type="Proteomes" id="UP001404956">
    <property type="component" value="Unassembled WGS sequence"/>
</dbReference>